<dbReference type="PANTHER" id="PTHR12526:SF510">
    <property type="entry name" value="D-INOSITOL 3-PHOSPHATE GLYCOSYLTRANSFERASE"/>
    <property type="match status" value="1"/>
</dbReference>
<feature type="region of interest" description="Disordered" evidence="3">
    <location>
        <begin position="329"/>
        <end position="348"/>
    </location>
</feature>
<dbReference type="Proteomes" id="UP000325255">
    <property type="component" value="Unassembled WGS sequence"/>
</dbReference>
<dbReference type="EMBL" id="VWPK01000002">
    <property type="protein sequence ID" value="KAA5614338.1"/>
    <property type="molecule type" value="Genomic_DNA"/>
</dbReference>
<keyword evidence="6" id="KW-1185">Reference proteome</keyword>
<sequence length="365" mass="38427">MRVLVWHWGRRGAGPRFAAELAATMRDLPGHEALLSLSAQAELLAGPAAPVCELPFPTYSGLFSLLRRLPAVPFDVPGLAARIQALDPDIAICGMPAVLDLAMAAALRRAGVPFLVVVHDADVHPGDGVPLQMWLQRALVRRADGLIALTGHVAQRLREQGLVAGKPLLMASLPPFAFGPPPPPPRAHGGRLRLLSFGRLLPYKGLDLLAAALTRLGPRPDVELRVVGSGPESEALDTLRHLPGVAVENRWVPEQEVGHLLAWSDALVLSHTEASQSGVAAAAVAARRWVVATNVGGIREQLGNEPLARLCEPTPDSLAAALAGLIEDPPRSLPASGDPSGDPGAAWHATTASVMDQIAGAFARR</sequence>
<dbReference type="RefSeq" id="WP_150038834.1">
    <property type="nucleotide sequence ID" value="NZ_OW485601.1"/>
</dbReference>
<evidence type="ECO:0000256" key="3">
    <source>
        <dbReference type="SAM" id="MobiDB-lite"/>
    </source>
</evidence>
<feature type="domain" description="Glycosyltransferase subfamily 4-like N-terminal" evidence="4">
    <location>
        <begin position="16"/>
        <end position="166"/>
    </location>
</feature>
<keyword evidence="2 5" id="KW-0808">Transferase</keyword>
<dbReference type="OrthoDB" id="9790710at2"/>
<evidence type="ECO:0000313" key="5">
    <source>
        <dbReference type="EMBL" id="KAA5614338.1"/>
    </source>
</evidence>
<reference evidence="5 6" key="1">
    <citation type="submission" date="2019-09" db="EMBL/GenBank/DDBJ databases">
        <title>Genome sequence of Rhodovastum atsumiense, a diverse member of the Acetobacteraceae family of non-sulfur purple photosynthetic bacteria.</title>
        <authorList>
            <person name="Meyer T."/>
            <person name="Kyndt J."/>
        </authorList>
    </citation>
    <scope>NUCLEOTIDE SEQUENCE [LARGE SCALE GENOMIC DNA]</scope>
    <source>
        <strain evidence="5 6">DSM 21279</strain>
    </source>
</reference>
<evidence type="ECO:0000256" key="1">
    <source>
        <dbReference type="ARBA" id="ARBA00022676"/>
    </source>
</evidence>
<comment type="caution">
    <text evidence="5">The sequence shown here is derived from an EMBL/GenBank/DDBJ whole genome shotgun (WGS) entry which is preliminary data.</text>
</comment>
<accession>A0A5M6J3Z7</accession>
<organism evidence="5 6">
    <name type="scientific">Rhodovastum atsumiense</name>
    <dbReference type="NCBI Taxonomy" id="504468"/>
    <lineage>
        <taxon>Bacteria</taxon>
        <taxon>Pseudomonadati</taxon>
        <taxon>Pseudomonadota</taxon>
        <taxon>Alphaproteobacteria</taxon>
        <taxon>Acetobacterales</taxon>
        <taxon>Acetobacteraceae</taxon>
        <taxon>Rhodovastum</taxon>
    </lineage>
</organism>
<protein>
    <submittedName>
        <fullName evidence="5">Glycosyltransferase family 4 protein</fullName>
    </submittedName>
</protein>
<proteinExistence type="predicted"/>
<dbReference type="AlphaFoldDB" id="A0A5M6J3Z7"/>
<dbReference type="GO" id="GO:0016757">
    <property type="term" value="F:glycosyltransferase activity"/>
    <property type="evidence" value="ECO:0007669"/>
    <property type="project" value="UniProtKB-KW"/>
</dbReference>
<dbReference type="Pfam" id="PF13579">
    <property type="entry name" value="Glyco_trans_4_4"/>
    <property type="match status" value="1"/>
</dbReference>
<evidence type="ECO:0000259" key="4">
    <source>
        <dbReference type="Pfam" id="PF13579"/>
    </source>
</evidence>
<dbReference type="SUPFAM" id="SSF53756">
    <property type="entry name" value="UDP-Glycosyltransferase/glycogen phosphorylase"/>
    <property type="match status" value="1"/>
</dbReference>
<gene>
    <name evidence="5" type="ORF">F1189_01745</name>
</gene>
<evidence type="ECO:0000256" key="2">
    <source>
        <dbReference type="ARBA" id="ARBA00022679"/>
    </source>
</evidence>
<dbReference type="InterPro" id="IPR028098">
    <property type="entry name" value="Glyco_trans_4-like_N"/>
</dbReference>
<dbReference type="Pfam" id="PF13692">
    <property type="entry name" value="Glyco_trans_1_4"/>
    <property type="match status" value="1"/>
</dbReference>
<dbReference type="Gene3D" id="3.40.50.2000">
    <property type="entry name" value="Glycogen Phosphorylase B"/>
    <property type="match status" value="2"/>
</dbReference>
<name>A0A5M6J3Z7_9PROT</name>
<dbReference type="PANTHER" id="PTHR12526">
    <property type="entry name" value="GLYCOSYLTRANSFERASE"/>
    <property type="match status" value="1"/>
</dbReference>
<keyword evidence="1" id="KW-0328">Glycosyltransferase</keyword>
<evidence type="ECO:0000313" key="6">
    <source>
        <dbReference type="Proteomes" id="UP000325255"/>
    </source>
</evidence>